<feature type="transmembrane region" description="Helical" evidence="1">
    <location>
        <begin position="207"/>
        <end position="225"/>
    </location>
</feature>
<feature type="transmembrane region" description="Helical" evidence="1">
    <location>
        <begin position="237"/>
        <end position="257"/>
    </location>
</feature>
<dbReference type="AlphaFoldDB" id="A0A4R1GLU0"/>
<feature type="chain" id="PRO_5020219278" evidence="2">
    <location>
        <begin position="24"/>
        <end position="331"/>
    </location>
</feature>
<gene>
    <name evidence="3" type="ORF">CLV83_1697</name>
</gene>
<feature type="transmembrane region" description="Helical" evidence="1">
    <location>
        <begin position="182"/>
        <end position="201"/>
    </location>
</feature>
<feature type="signal peptide" evidence="2">
    <location>
        <begin position="1"/>
        <end position="23"/>
    </location>
</feature>
<keyword evidence="1" id="KW-0472">Membrane</keyword>
<dbReference type="Proteomes" id="UP000294546">
    <property type="component" value="Unassembled WGS sequence"/>
</dbReference>
<name>A0A4R1GLU0_9GAMM</name>
<dbReference type="Pfam" id="PF13795">
    <property type="entry name" value="HupE_UreJ_2"/>
    <property type="match status" value="1"/>
</dbReference>
<dbReference type="InterPro" id="IPR032809">
    <property type="entry name" value="Put_HupE_UreJ"/>
</dbReference>
<keyword evidence="4" id="KW-1185">Reference proteome</keyword>
<organism evidence="3 4">
    <name type="scientific">Marinobacterium mangrovicola</name>
    <dbReference type="NCBI Taxonomy" id="1476959"/>
    <lineage>
        <taxon>Bacteria</taxon>
        <taxon>Pseudomonadati</taxon>
        <taxon>Pseudomonadota</taxon>
        <taxon>Gammaproteobacteria</taxon>
        <taxon>Oceanospirillales</taxon>
        <taxon>Oceanospirillaceae</taxon>
        <taxon>Marinobacterium</taxon>
    </lineage>
</organism>
<keyword evidence="1" id="KW-0812">Transmembrane</keyword>
<dbReference type="EMBL" id="SMFU01000007">
    <property type="protein sequence ID" value="TCK09587.1"/>
    <property type="molecule type" value="Genomic_DNA"/>
</dbReference>
<accession>A0A4R1GLU0</accession>
<protein>
    <submittedName>
        <fullName evidence="3">HupE/UreJ protein</fullName>
    </submittedName>
</protein>
<proteinExistence type="predicted"/>
<feature type="transmembrane region" description="Helical" evidence="1">
    <location>
        <begin position="306"/>
        <end position="323"/>
    </location>
</feature>
<evidence type="ECO:0000313" key="4">
    <source>
        <dbReference type="Proteomes" id="UP000294546"/>
    </source>
</evidence>
<comment type="caution">
    <text evidence="3">The sequence shown here is derived from an EMBL/GenBank/DDBJ whole genome shotgun (WGS) entry which is preliminary data.</text>
</comment>
<feature type="transmembrane region" description="Helical" evidence="1">
    <location>
        <begin position="155"/>
        <end position="175"/>
    </location>
</feature>
<feature type="transmembrane region" description="Helical" evidence="1">
    <location>
        <begin position="269"/>
        <end position="294"/>
    </location>
</feature>
<evidence type="ECO:0000256" key="1">
    <source>
        <dbReference type="SAM" id="Phobius"/>
    </source>
</evidence>
<reference evidence="3 4" key="1">
    <citation type="submission" date="2019-03" db="EMBL/GenBank/DDBJ databases">
        <title>Genomic Encyclopedia of Archaeal and Bacterial Type Strains, Phase II (KMG-II): from individual species to whole genera.</title>
        <authorList>
            <person name="Goeker M."/>
        </authorList>
    </citation>
    <scope>NUCLEOTIDE SEQUENCE [LARGE SCALE GENOMIC DNA]</scope>
    <source>
        <strain evidence="3 4">DSM 27697</strain>
    </source>
</reference>
<sequence length="331" mass="36091">MMRLRYLFAFIACCIALVSPAGAHEIRPAFLQINEISTGLYDVLWKVPVKGSMALNIQPEFDPAFTLKRAGEEALLDGFAVYRYRLAGEQGLPGSVVRVPNLRNTTVDVLVNIALEDGVHYSFVMNPKDPQVQVPQTPSSLQVAKTYITLGVEHILGGIDHLMFVAALMLIVRGWSMLLKTITAFTLAHSITLVLATFGLVSLPPPPVETMIAFSILLVAVEAVRLRRGQTSLATRWPWVIAFAFGLLHGFGFAGALGDIGLPQTDIPLALLFFNLGVESGQIMFIAAIMALVWLLHKSVTLPERAPVATAYAIGCLASFWVFERLGTLFA</sequence>
<evidence type="ECO:0000256" key="2">
    <source>
        <dbReference type="SAM" id="SignalP"/>
    </source>
</evidence>
<evidence type="ECO:0000313" key="3">
    <source>
        <dbReference type="EMBL" id="TCK09587.1"/>
    </source>
</evidence>
<keyword evidence="1" id="KW-1133">Transmembrane helix</keyword>
<keyword evidence="2" id="KW-0732">Signal</keyword>